<gene>
    <name evidence="2" type="ORF">BTO28_12610</name>
</gene>
<keyword evidence="1" id="KW-0472">Membrane</keyword>
<evidence type="ECO:0000256" key="1">
    <source>
        <dbReference type="SAM" id="Phobius"/>
    </source>
</evidence>
<keyword evidence="1" id="KW-0812">Transmembrane</keyword>
<reference evidence="2 3" key="1">
    <citation type="submission" date="2016-12" db="EMBL/GenBank/DDBJ databases">
        <title>Domibacillus sp. SAB 38T whole genome sequencing.</title>
        <authorList>
            <person name="Verma A."/>
            <person name="Ojha A.K."/>
            <person name="Krishnamurthi S."/>
        </authorList>
    </citation>
    <scope>NUCLEOTIDE SEQUENCE [LARGE SCALE GENOMIC DNA]</scope>
    <source>
        <strain evidence="2 3">SAB 38</strain>
    </source>
</reference>
<dbReference type="Proteomes" id="UP000188613">
    <property type="component" value="Unassembled WGS sequence"/>
</dbReference>
<feature type="transmembrane region" description="Helical" evidence="1">
    <location>
        <begin position="30"/>
        <end position="50"/>
    </location>
</feature>
<keyword evidence="1" id="KW-1133">Transmembrane helix</keyword>
<proteinExistence type="predicted"/>
<feature type="transmembrane region" description="Helical" evidence="1">
    <location>
        <begin position="62"/>
        <end position="80"/>
    </location>
</feature>
<evidence type="ECO:0000313" key="3">
    <source>
        <dbReference type="Proteomes" id="UP000188613"/>
    </source>
</evidence>
<feature type="transmembrane region" description="Helical" evidence="1">
    <location>
        <begin position="133"/>
        <end position="160"/>
    </location>
</feature>
<dbReference type="OrthoDB" id="2052735at2"/>
<dbReference type="RefSeq" id="WP_076766812.1">
    <property type="nucleotide sequence ID" value="NZ_MSFI01000021.1"/>
</dbReference>
<evidence type="ECO:0000313" key="2">
    <source>
        <dbReference type="EMBL" id="OMP66304.1"/>
    </source>
</evidence>
<dbReference type="STRING" id="1714355.BTO28_12610"/>
<organism evidence="2 3">
    <name type="scientific">Domibacillus epiphyticus</name>
    <dbReference type="NCBI Taxonomy" id="1714355"/>
    <lineage>
        <taxon>Bacteria</taxon>
        <taxon>Bacillati</taxon>
        <taxon>Bacillota</taxon>
        <taxon>Bacilli</taxon>
        <taxon>Bacillales</taxon>
        <taxon>Bacillaceae</taxon>
        <taxon>Domibacillus</taxon>
    </lineage>
</organism>
<feature type="transmembrane region" description="Helical" evidence="1">
    <location>
        <begin position="92"/>
        <end position="113"/>
    </location>
</feature>
<dbReference type="AlphaFoldDB" id="A0A1V2A661"/>
<feature type="transmembrane region" description="Helical" evidence="1">
    <location>
        <begin position="192"/>
        <end position="225"/>
    </location>
</feature>
<dbReference type="EMBL" id="MSFI01000021">
    <property type="protein sequence ID" value="OMP66304.1"/>
    <property type="molecule type" value="Genomic_DNA"/>
</dbReference>
<comment type="caution">
    <text evidence="2">The sequence shown here is derived from an EMBL/GenBank/DDBJ whole genome shotgun (WGS) entry which is preliminary data.</text>
</comment>
<keyword evidence="3" id="KW-1185">Reference proteome</keyword>
<accession>A0A1V2A661</accession>
<name>A0A1V2A661_9BACI</name>
<sequence>MEMGKQELIKEEIALPQGLSMDEFHEKSHFWGRLTMSMVIILSLLLPLYLSFVSGYHPGWQPIITAFVAYAAMVGYTWVIEPISYYPTLGVSGTYLSFLTGNISTMCLPAAAAAQNVIGAEPGTKKGEITASLAMGAASLVNIFILSIIIAFGSFLISLIPPSFQTSFQFIVPAIFGGVLAQFAFHKPINGIVALAVGIIINILPIVSFAKGIICIVITVVICIYLEKLKIQKEKF</sequence>
<protein>
    <submittedName>
        <fullName evidence="2">Small-conductance mechanosensitive channel</fullName>
    </submittedName>
</protein>